<name>A0A9W4GUD0_9ACTN</name>
<dbReference type="GO" id="GO:0003690">
    <property type="term" value="F:double-stranded DNA binding"/>
    <property type="evidence" value="ECO:0007669"/>
    <property type="project" value="TreeGrafter"/>
</dbReference>
<sequence>MPPIWSGTLTFGLVAIPVQVQPATHSHKVGFRQIHLDDGGRVRNRRICELEDDPHPLGMDEIGRAWEAPDGTLVPLSDQELDDLPLPTAKTVEISGFVELSEIPGEQFGTPYFLSPQSPAANKPYVLMREALARAGKGAVGKMAMRGTGETLAVIHAQGEVLVLQRLHWPDELRSADDARPRGDVDLTEDEIQAALDYIGVLGDLDMETMHDEYAAAVQDLLEAKAAHKAPPMPAAPEREAGGVTDLMTALQRATEQARANRGEDADVHHMGERTPAKKTAAKKAPAKKTAKAPANRGGKRAG</sequence>
<dbReference type="InterPro" id="IPR006164">
    <property type="entry name" value="DNA_bd_Ku70/Ku80"/>
</dbReference>
<dbReference type="InterPro" id="IPR009187">
    <property type="entry name" value="Prok_Ku"/>
</dbReference>
<dbReference type="Proteomes" id="UP001152519">
    <property type="component" value="Unassembled WGS sequence"/>
</dbReference>
<dbReference type="Pfam" id="PF02735">
    <property type="entry name" value="Ku"/>
    <property type="match status" value="1"/>
</dbReference>
<comment type="caution">
    <text evidence="5">The sequence shown here is derived from an EMBL/GenBank/DDBJ whole genome shotgun (WGS) entry which is preliminary data.</text>
</comment>
<dbReference type="GO" id="GO:0006303">
    <property type="term" value="P:double-strand break repair via nonhomologous end joining"/>
    <property type="evidence" value="ECO:0007669"/>
    <property type="project" value="InterPro"/>
</dbReference>
<evidence type="ECO:0000313" key="6">
    <source>
        <dbReference type="Proteomes" id="UP001152519"/>
    </source>
</evidence>
<keyword evidence="2" id="KW-0233">DNA recombination</keyword>
<dbReference type="PANTHER" id="PTHR41251:SF1">
    <property type="entry name" value="NON-HOMOLOGOUS END JOINING PROTEIN KU"/>
    <property type="match status" value="1"/>
</dbReference>
<evidence type="ECO:0000313" key="5">
    <source>
        <dbReference type="EMBL" id="CAG6396730.1"/>
    </source>
</evidence>
<accession>A0A9W4GUD0</accession>
<dbReference type="EMBL" id="CAJSLV010000076">
    <property type="protein sequence ID" value="CAG6396730.1"/>
    <property type="molecule type" value="Genomic_DNA"/>
</dbReference>
<dbReference type="Gene3D" id="2.40.290.10">
    <property type="match status" value="1"/>
</dbReference>
<dbReference type="SUPFAM" id="SSF100939">
    <property type="entry name" value="SPOC domain-like"/>
    <property type="match status" value="1"/>
</dbReference>
<keyword evidence="6" id="KW-1185">Reference proteome</keyword>
<organism evidence="5 6">
    <name type="scientific">Actinacidiphila cocklensis</name>
    <dbReference type="NCBI Taxonomy" id="887465"/>
    <lineage>
        <taxon>Bacteria</taxon>
        <taxon>Bacillati</taxon>
        <taxon>Actinomycetota</taxon>
        <taxon>Actinomycetes</taxon>
        <taxon>Kitasatosporales</taxon>
        <taxon>Streptomycetaceae</taxon>
        <taxon>Actinacidiphila</taxon>
    </lineage>
</organism>
<dbReference type="InterPro" id="IPR016194">
    <property type="entry name" value="SPOC-like_C_dom_sf"/>
</dbReference>
<dbReference type="PANTHER" id="PTHR41251">
    <property type="entry name" value="NON-HOMOLOGOUS END JOINING PROTEIN KU"/>
    <property type="match status" value="1"/>
</dbReference>
<evidence type="ECO:0000256" key="2">
    <source>
        <dbReference type="ARBA" id="ARBA00023172"/>
    </source>
</evidence>
<evidence type="ECO:0000256" key="1">
    <source>
        <dbReference type="ARBA" id="ARBA00023125"/>
    </source>
</evidence>
<protein>
    <submittedName>
        <fullName evidence="5">DNA end-binding protein Ku</fullName>
    </submittedName>
</protein>
<evidence type="ECO:0000259" key="4">
    <source>
        <dbReference type="SMART" id="SM00559"/>
    </source>
</evidence>
<proteinExistence type="predicted"/>
<dbReference type="AlphaFoldDB" id="A0A9W4GUD0"/>
<dbReference type="PIRSF" id="PIRSF006493">
    <property type="entry name" value="Prok_Ku"/>
    <property type="match status" value="1"/>
</dbReference>
<feature type="region of interest" description="Disordered" evidence="3">
    <location>
        <begin position="255"/>
        <end position="303"/>
    </location>
</feature>
<dbReference type="SMART" id="SM00559">
    <property type="entry name" value="Ku78"/>
    <property type="match status" value="1"/>
</dbReference>
<feature type="compositionally biased region" description="Basic residues" evidence="3">
    <location>
        <begin position="280"/>
        <end position="291"/>
    </location>
</feature>
<feature type="compositionally biased region" description="Basic and acidic residues" evidence="3">
    <location>
        <begin position="259"/>
        <end position="276"/>
    </location>
</feature>
<evidence type="ECO:0000256" key="3">
    <source>
        <dbReference type="SAM" id="MobiDB-lite"/>
    </source>
</evidence>
<feature type="domain" description="Ku" evidence="4">
    <location>
        <begin position="54"/>
        <end position="184"/>
    </location>
</feature>
<gene>
    <name evidence="5" type="ORF">SCOCK_450045</name>
</gene>
<keyword evidence="1" id="KW-0238">DNA-binding</keyword>
<reference evidence="5" key="1">
    <citation type="submission" date="2021-05" db="EMBL/GenBank/DDBJ databases">
        <authorList>
            <person name="Arsene-Ploetze F."/>
        </authorList>
    </citation>
    <scope>NUCLEOTIDE SEQUENCE</scope>
    <source>
        <strain evidence="5">DSM 42138</strain>
    </source>
</reference>
<dbReference type="GO" id="GO:0006310">
    <property type="term" value="P:DNA recombination"/>
    <property type="evidence" value="ECO:0007669"/>
    <property type="project" value="UniProtKB-KW"/>
</dbReference>